<dbReference type="GeneID" id="73901599"/>
<reference evidence="1 2" key="1">
    <citation type="journal article" date="2019" name="Int. J. Syst. Evol. Microbiol.">
        <title>The Global Catalogue of Microorganisms (GCM) 10K type strain sequencing project: providing services to taxonomists for standard genome sequencing and annotation.</title>
        <authorList>
            <consortium name="The Broad Institute Genomics Platform"/>
            <consortium name="The Broad Institute Genome Sequencing Center for Infectious Disease"/>
            <person name="Wu L."/>
            <person name="Ma J."/>
        </authorList>
    </citation>
    <scope>NUCLEOTIDE SEQUENCE [LARGE SCALE GENOMIC DNA]</scope>
    <source>
        <strain evidence="1 2">IBRC-M 10256</strain>
    </source>
</reference>
<dbReference type="InterPro" id="IPR055766">
    <property type="entry name" value="DUF7342"/>
</dbReference>
<gene>
    <name evidence="1" type="ORF">ACFOUR_17890</name>
</gene>
<accession>A0ABD5NT78</accession>
<evidence type="ECO:0000313" key="1">
    <source>
        <dbReference type="EMBL" id="MFC3960229.1"/>
    </source>
</evidence>
<organism evidence="1 2">
    <name type="scientific">Halovivax cerinus</name>
    <dbReference type="NCBI Taxonomy" id="1487865"/>
    <lineage>
        <taxon>Archaea</taxon>
        <taxon>Methanobacteriati</taxon>
        <taxon>Methanobacteriota</taxon>
        <taxon>Stenosarchaea group</taxon>
        <taxon>Halobacteria</taxon>
        <taxon>Halobacteriales</taxon>
        <taxon>Natrialbaceae</taxon>
        <taxon>Halovivax</taxon>
    </lineage>
</organism>
<protein>
    <recommendedName>
        <fullName evidence="3">Sugar-specific transcriptional regulator TrmB</fullName>
    </recommendedName>
</protein>
<dbReference type="EMBL" id="JBHSAQ010000016">
    <property type="protein sequence ID" value="MFC3960229.1"/>
    <property type="molecule type" value="Genomic_DNA"/>
</dbReference>
<dbReference type="Pfam" id="PF24033">
    <property type="entry name" value="DUF7342"/>
    <property type="match status" value="1"/>
</dbReference>
<sequence length="177" mass="20549">MSPPSPDVWANDTDGEERVRTVASALSKPRSAVWVAEQSDVTYKTAQKYLEKGVEDGRLETIEHDRTTLYVPDPREQYLDEIATLVDEHSKDELTRELSAMSERIESWQERYDVMEPDALRTTIDESLTVDERRERERVVEDWTYVQEMRTLVRHAIRLYDDLARVQRSSASSIADA</sequence>
<proteinExistence type="predicted"/>
<name>A0ABD5NT78_9EURY</name>
<keyword evidence="2" id="KW-1185">Reference proteome</keyword>
<evidence type="ECO:0008006" key="3">
    <source>
        <dbReference type="Google" id="ProtNLM"/>
    </source>
</evidence>
<dbReference type="Proteomes" id="UP001595846">
    <property type="component" value="Unassembled WGS sequence"/>
</dbReference>
<comment type="caution">
    <text evidence="1">The sequence shown here is derived from an EMBL/GenBank/DDBJ whole genome shotgun (WGS) entry which is preliminary data.</text>
</comment>
<dbReference type="AlphaFoldDB" id="A0ABD5NT78"/>
<evidence type="ECO:0000313" key="2">
    <source>
        <dbReference type="Proteomes" id="UP001595846"/>
    </source>
</evidence>
<dbReference type="RefSeq" id="WP_256532508.1">
    <property type="nucleotide sequence ID" value="NZ_CP101824.1"/>
</dbReference>